<dbReference type="AlphaFoldDB" id="A0AB34JQB9"/>
<feature type="signal peptide" evidence="9">
    <location>
        <begin position="1"/>
        <end position="20"/>
    </location>
</feature>
<keyword evidence="4" id="KW-0812">Transmembrane</keyword>
<evidence type="ECO:0000256" key="2">
    <source>
        <dbReference type="ARBA" id="ARBA00022676"/>
    </source>
</evidence>
<dbReference type="Gene3D" id="3.90.550.50">
    <property type="match status" value="1"/>
</dbReference>
<keyword evidence="3" id="KW-0808">Transferase</keyword>
<comment type="subcellular location">
    <subcellularLocation>
        <location evidence="1">Membrane</location>
        <topology evidence="1">Single-pass type II membrane protein</topology>
    </subcellularLocation>
</comment>
<keyword evidence="5" id="KW-0735">Signal-anchor</keyword>
<keyword evidence="6" id="KW-1133">Transmembrane helix</keyword>
<keyword evidence="7" id="KW-0472">Membrane</keyword>
<evidence type="ECO:0000256" key="5">
    <source>
        <dbReference type="ARBA" id="ARBA00022968"/>
    </source>
</evidence>
<keyword evidence="2" id="KW-0328">Glycosyltransferase</keyword>
<organism evidence="11 12">
    <name type="scientific">Prymnesium parvum</name>
    <name type="common">Toxic golden alga</name>
    <dbReference type="NCBI Taxonomy" id="97485"/>
    <lineage>
        <taxon>Eukaryota</taxon>
        <taxon>Haptista</taxon>
        <taxon>Haptophyta</taxon>
        <taxon>Prymnesiophyceae</taxon>
        <taxon>Prymnesiales</taxon>
        <taxon>Prymnesiaceae</taxon>
        <taxon>Prymnesium</taxon>
    </lineage>
</organism>
<evidence type="ECO:0000256" key="6">
    <source>
        <dbReference type="ARBA" id="ARBA00022989"/>
    </source>
</evidence>
<feature type="chain" id="PRO_5044308752" description="Fringe-like glycosyltransferase domain-containing protein" evidence="9">
    <location>
        <begin position="21"/>
        <end position="630"/>
    </location>
</feature>
<feature type="region of interest" description="Disordered" evidence="8">
    <location>
        <begin position="31"/>
        <end position="126"/>
    </location>
</feature>
<dbReference type="Pfam" id="PF02434">
    <property type="entry name" value="Fringe"/>
    <property type="match status" value="1"/>
</dbReference>
<evidence type="ECO:0000256" key="9">
    <source>
        <dbReference type="SAM" id="SignalP"/>
    </source>
</evidence>
<accession>A0AB34JQB9</accession>
<dbReference type="Proteomes" id="UP001515480">
    <property type="component" value="Unassembled WGS sequence"/>
</dbReference>
<gene>
    <name evidence="11" type="ORF">AB1Y20_017999</name>
</gene>
<evidence type="ECO:0000256" key="4">
    <source>
        <dbReference type="ARBA" id="ARBA00022692"/>
    </source>
</evidence>
<dbReference type="InterPro" id="IPR003378">
    <property type="entry name" value="Fringe-like_glycosylTrfase"/>
</dbReference>
<feature type="domain" description="Fringe-like glycosyltransferase" evidence="10">
    <location>
        <begin position="383"/>
        <end position="534"/>
    </location>
</feature>
<keyword evidence="9" id="KW-0732">Signal</keyword>
<name>A0AB34JQB9_PRYPA</name>
<evidence type="ECO:0000256" key="7">
    <source>
        <dbReference type="ARBA" id="ARBA00023136"/>
    </source>
</evidence>
<evidence type="ECO:0000313" key="11">
    <source>
        <dbReference type="EMBL" id="KAL1523037.1"/>
    </source>
</evidence>
<keyword evidence="12" id="KW-1185">Reference proteome</keyword>
<evidence type="ECO:0000256" key="3">
    <source>
        <dbReference type="ARBA" id="ARBA00022679"/>
    </source>
</evidence>
<evidence type="ECO:0000256" key="1">
    <source>
        <dbReference type="ARBA" id="ARBA00004606"/>
    </source>
</evidence>
<feature type="compositionally biased region" description="Pro residues" evidence="8">
    <location>
        <begin position="58"/>
        <end position="69"/>
    </location>
</feature>
<protein>
    <recommendedName>
        <fullName evidence="10">Fringe-like glycosyltransferase domain-containing protein</fullName>
    </recommendedName>
</protein>
<dbReference type="EMBL" id="JBGBPQ010000006">
    <property type="protein sequence ID" value="KAL1523037.1"/>
    <property type="molecule type" value="Genomic_DNA"/>
</dbReference>
<sequence>MSSRLRQCAWLLLAVGGVHLLRETLRATKPPPAAALRSMAPGSALRRTRSSAAAASPSAPPQLHSPPPSAASRASASRHDRPSQPTPLRRASEQPARTPHAPARPQPSARIPLPPPPAAIAPPAAFSSAARPSHSVRAAVQLPRRVPCIELADIRTAYARCAKGLPSAAAAAKVVCHRSKEKTCATRAAAVKAIRCAVAAVGVPAPEPLDSLADESERGLTLQQRALLRLNATASGRREQSLAGDAGRPRWRGGQGGLELGVGWSAAVFGMAIHNAAEIDALLQERHPPHGAAADTWLQMTAGSDLLLMTDGDDSRSDEAVAPRTHERVAVYVHRCSECRRAACVNSHGLAHNRSNCSGFREGWLARRKVLHLLVAMFERYPPRTNKRFFFKVDPDTLIVPANLLLLLTELQAILGSVQPYLFGMAACRVHSFALCHAAGGAGYGMTRSAMNAIYKYVSLNYPSFLERVDRFTYGGEDVTVAYALKKQIGVSVINVGCMYQHRPDTYSHLHDHGEDWVHWPLSSTPISFHKYKDASTLRRAFSCSLYTALGQLRIMPDALFSSIIPKGVSPSSSSCTDAWATPHSHGTPLRPDVNASFGMSRKSWMPPGDAAAQSAASSAFSWTRIPNQH</sequence>
<evidence type="ECO:0000256" key="8">
    <source>
        <dbReference type="SAM" id="MobiDB-lite"/>
    </source>
</evidence>
<comment type="caution">
    <text evidence="11">The sequence shown here is derived from an EMBL/GenBank/DDBJ whole genome shotgun (WGS) entry which is preliminary data.</text>
</comment>
<dbReference type="GO" id="GO:0016020">
    <property type="term" value="C:membrane"/>
    <property type="evidence" value="ECO:0007669"/>
    <property type="project" value="UniProtKB-SubCell"/>
</dbReference>
<evidence type="ECO:0000259" key="10">
    <source>
        <dbReference type="Pfam" id="PF02434"/>
    </source>
</evidence>
<dbReference type="GO" id="GO:0016757">
    <property type="term" value="F:glycosyltransferase activity"/>
    <property type="evidence" value="ECO:0007669"/>
    <property type="project" value="UniProtKB-KW"/>
</dbReference>
<evidence type="ECO:0000313" key="12">
    <source>
        <dbReference type="Proteomes" id="UP001515480"/>
    </source>
</evidence>
<reference evidence="11 12" key="1">
    <citation type="journal article" date="2024" name="Science">
        <title>Giant polyketide synthase enzymes in the biosynthesis of giant marine polyether toxins.</title>
        <authorList>
            <person name="Fallon T.R."/>
            <person name="Shende V.V."/>
            <person name="Wierzbicki I.H."/>
            <person name="Pendleton A.L."/>
            <person name="Watervoot N.F."/>
            <person name="Auber R.P."/>
            <person name="Gonzalez D.J."/>
            <person name="Wisecaver J.H."/>
            <person name="Moore B.S."/>
        </authorList>
    </citation>
    <scope>NUCLEOTIDE SEQUENCE [LARGE SCALE GENOMIC DNA]</scope>
    <source>
        <strain evidence="11 12">12B1</strain>
    </source>
</reference>
<proteinExistence type="predicted"/>